<dbReference type="OrthoDB" id="2003966at2"/>
<dbReference type="CDD" id="cd00093">
    <property type="entry name" value="HTH_XRE"/>
    <property type="match status" value="1"/>
</dbReference>
<dbReference type="PROSITE" id="PS50943">
    <property type="entry name" value="HTH_CROC1"/>
    <property type="match status" value="1"/>
</dbReference>
<organism evidence="2 3">
    <name type="scientific">[Clostridium] aminophilum</name>
    <dbReference type="NCBI Taxonomy" id="1526"/>
    <lineage>
        <taxon>Bacteria</taxon>
        <taxon>Bacillati</taxon>
        <taxon>Bacillota</taxon>
        <taxon>Clostridia</taxon>
        <taxon>Lachnospirales</taxon>
        <taxon>Lachnospiraceae</taxon>
    </lineage>
</organism>
<dbReference type="Proteomes" id="UP000199820">
    <property type="component" value="Unassembled WGS sequence"/>
</dbReference>
<evidence type="ECO:0000259" key="1">
    <source>
        <dbReference type="PROSITE" id="PS50943"/>
    </source>
</evidence>
<accession>A0A1I0A5B4</accession>
<dbReference type="InterPro" id="IPR010982">
    <property type="entry name" value="Lambda_DNA-bd_dom_sf"/>
</dbReference>
<keyword evidence="3" id="KW-1185">Reference proteome</keyword>
<dbReference type="SUPFAM" id="SSF47413">
    <property type="entry name" value="lambda repressor-like DNA-binding domains"/>
    <property type="match status" value="1"/>
</dbReference>
<dbReference type="GO" id="GO:0003677">
    <property type="term" value="F:DNA binding"/>
    <property type="evidence" value="ECO:0007669"/>
    <property type="project" value="InterPro"/>
</dbReference>
<name>A0A1I0A5B4_9FIRM</name>
<feature type="domain" description="HTH cro/C1-type" evidence="1">
    <location>
        <begin position="12"/>
        <end position="66"/>
    </location>
</feature>
<proteinExistence type="predicted"/>
<dbReference type="InterPro" id="IPR001387">
    <property type="entry name" value="Cro/C1-type_HTH"/>
</dbReference>
<evidence type="ECO:0000313" key="3">
    <source>
        <dbReference type="Proteomes" id="UP000199820"/>
    </source>
</evidence>
<gene>
    <name evidence="2" type="ORF">SAMN04487771_100167</name>
</gene>
<dbReference type="SMART" id="SM00530">
    <property type="entry name" value="HTH_XRE"/>
    <property type="match status" value="1"/>
</dbReference>
<evidence type="ECO:0000313" key="2">
    <source>
        <dbReference type="EMBL" id="SES88398.1"/>
    </source>
</evidence>
<dbReference type="Gene3D" id="1.10.260.40">
    <property type="entry name" value="lambda repressor-like DNA-binding domains"/>
    <property type="match status" value="1"/>
</dbReference>
<dbReference type="RefSeq" id="WP_074647675.1">
    <property type="nucleotide sequence ID" value="NZ_FOIL01000001.1"/>
</dbReference>
<dbReference type="EMBL" id="FOIL01000001">
    <property type="protein sequence ID" value="SES88398.1"/>
    <property type="molecule type" value="Genomic_DNA"/>
</dbReference>
<dbReference type="Pfam" id="PF01381">
    <property type="entry name" value="HTH_3"/>
    <property type="match status" value="1"/>
</dbReference>
<protein>
    <submittedName>
        <fullName evidence="2">Transcriptional regulator, contains XRE-family HTH domain</fullName>
    </submittedName>
</protein>
<sequence>MNRELDTIGKRIRACRKDMGYSQETLAAMLYMKKTTICRYEKDEHDIPSSIIVDLAKALQTTPNYLLMGESHEDSWEEEVIRILDWIKDPAMRKLAIRQLQCIADMI</sequence>
<reference evidence="2 3" key="1">
    <citation type="submission" date="2016-10" db="EMBL/GenBank/DDBJ databases">
        <authorList>
            <person name="de Groot N.N."/>
        </authorList>
    </citation>
    <scope>NUCLEOTIDE SEQUENCE [LARGE SCALE GENOMIC DNA]</scope>
    <source>
        <strain evidence="2 3">KH1P1</strain>
    </source>
</reference>
<dbReference type="AlphaFoldDB" id="A0A1I0A5B4"/>